<reference evidence="5" key="1">
    <citation type="submission" date="2024-07" db="EMBL/GenBank/DDBJ databases">
        <title>Halotolerant mesophilic bacterium Ornithinibacillus sp. 4-3, sp. nov., isolated from soil.</title>
        <authorList>
            <person name="Sidarenka A.V."/>
            <person name="Guliayeva D.E."/>
            <person name="Leanovich S.I."/>
            <person name="Hileuskaya K.S."/>
            <person name="Akhremchuk A.E."/>
            <person name="Sikolenko M.A."/>
            <person name="Valentovich L.N."/>
        </authorList>
    </citation>
    <scope>NUCLEOTIDE SEQUENCE</scope>
    <source>
        <strain evidence="5">4-3</strain>
    </source>
</reference>
<dbReference type="EMBL" id="CP162599">
    <property type="protein sequence ID" value="XDK33433.1"/>
    <property type="molecule type" value="Genomic_DNA"/>
</dbReference>
<evidence type="ECO:0000256" key="3">
    <source>
        <dbReference type="PROSITE-ProRule" id="PRU00335"/>
    </source>
</evidence>
<accession>A0AB39HUI3</accession>
<protein>
    <submittedName>
        <fullName evidence="5">TetR/AcrR family transcriptional regulator</fullName>
    </submittedName>
</protein>
<dbReference type="InterPro" id="IPR009057">
    <property type="entry name" value="Homeodomain-like_sf"/>
</dbReference>
<sequence length="199" mass="22898">MNGYEQRTISKQTKIKKAACKLFNAYGIEKTSVSEIAKEAQVSPASIYNYFKTKDGLIKEVASDLIEDALREKELLWESDLPFNELLEKAMKNQNLFLNPANLNLLEKFIKESDDVNTLVKKVFHERYPALLETFLEKGRREGYIHRKISTEAMMVYLKMCQNIISNSDVVKANNQAVLSELYELLLYGLIGQPHETKK</sequence>
<dbReference type="PANTHER" id="PTHR43479">
    <property type="entry name" value="ACREF/ENVCD OPERON REPRESSOR-RELATED"/>
    <property type="match status" value="1"/>
</dbReference>
<evidence type="ECO:0000313" key="5">
    <source>
        <dbReference type="EMBL" id="XDK33433.1"/>
    </source>
</evidence>
<dbReference type="InterPro" id="IPR001647">
    <property type="entry name" value="HTH_TetR"/>
</dbReference>
<dbReference type="Gene3D" id="1.10.357.10">
    <property type="entry name" value="Tetracycline Repressor, domain 2"/>
    <property type="match status" value="1"/>
</dbReference>
<dbReference type="PANTHER" id="PTHR43479:SF11">
    <property type="entry name" value="ACREF_ENVCD OPERON REPRESSOR-RELATED"/>
    <property type="match status" value="1"/>
</dbReference>
<dbReference type="InterPro" id="IPR023772">
    <property type="entry name" value="DNA-bd_HTH_TetR-type_CS"/>
</dbReference>
<feature type="domain" description="HTH tetR-type" evidence="4">
    <location>
        <begin position="9"/>
        <end position="69"/>
    </location>
</feature>
<keyword evidence="1" id="KW-0678">Repressor</keyword>
<proteinExistence type="predicted"/>
<dbReference type="AlphaFoldDB" id="A0AB39HUI3"/>
<dbReference type="SUPFAM" id="SSF46689">
    <property type="entry name" value="Homeodomain-like"/>
    <property type="match status" value="1"/>
</dbReference>
<gene>
    <name evidence="5" type="ORF">AB4Y30_03495</name>
</gene>
<name>A0AB39HUI3_9BACI</name>
<keyword evidence="2 3" id="KW-0238">DNA-binding</keyword>
<feature type="DNA-binding region" description="H-T-H motif" evidence="3">
    <location>
        <begin position="32"/>
        <end position="51"/>
    </location>
</feature>
<evidence type="ECO:0000259" key="4">
    <source>
        <dbReference type="PROSITE" id="PS50977"/>
    </source>
</evidence>
<dbReference type="Pfam" id="PF00440">
    <property type="entry name" value="TetR_N"/>
    <property type="match status" value="1"/>
</dbReference>
<evidence type="ECO:0000256" key="2">
    <source>
        <dbReference type="ARBA" id="ARBA00023125"/>
    </source>
</evidence>
<organism evidence="5">
    <name type="scientific">Ornithinibacillus sp. 4-3</name>
    <dbReference type="NCBI Taxonomy" id="3231488"/>
    <lineage>
        <taxon>Bacteria</taxon>
        <taxon>Bacillati</taxon>
        <taxon>Bacillota</taxon>
        <taxon>Bacilli</taxon>
        <taxon>Bacillales</taxon>
        <taxon>Bacillaceae</taxon>
        <taxon>Ornithinibacillus</taxon>
    </lineage>
</organism>
<dbReference type="PROSITE" id="PS01081">
    <property type="entry name" value="HTH_TETR_1"/>
    <property type="match status" value="1"/>
</dbReference>
<dbReference type="GO" id="GO:0003677">
    <property type="term" value="F:DNA binding"/>
    <property type="evidence" value="ECO:0007669"/>
    <property type="project" value="UniProtKB-UniRule"/>
</dbReference>
<dbReference type="InterPro" id="IPR050624">
    <property type="entry name" value="HTH-type_Tx_Regulator"/>
</dbReference>
<dbReference type="PROSITE" id="PS50977">
    <property type="entry name" value="HTH_TETR_2"/>
    <property type="match status" value="1"/>
</dbReference>
<evidence type="ECO:0000256" key="1">
    <source>
        <dbReference type="ARBA" id="ARBA00022491"/>
    </source>
</evidence>
<dbReference type="RefSeq" id="WP_368654114.1">
    <property type="nucleotide sequence ID" value="NZ_CP162599.1"/>
</dbReference>
<dbReference type="PRINTS" id="PR00455">
    <property type="entry name" value="HTHTETR"/>
</dbReference>